<dbReference type="GO" id="GO:0005634">
    <property type="term" value="C:nucleus"/>
    <property type="evidence" value="ECO:0007669"/>
    <property type="project" value="TreeGrafter"/>
</dbReference>
<keyword evidence="8" id="KW-1185">Reference proteome</keyword>
<name>A0A5N7AXQ5_9EURO</name>
<evidence type="ECO:0000256" key="5">
    <source>
        <dbReference type="PROSITE-ProRule" id="PRU00042"/>
    </source>
</evidence>
<dbReference type="InterPro" id="IPR022755">
    <property type="entry name" value="Znf_C2H2_jaz"/>
</dbReference>
<protein>
    <submittedName>
        <fullName evidence="7">Putative zinc finger protein</fullName>
    </submittedName>
</protein>
<dbReference type="GO" id="GO:0008270">
    <property type="term" value="F:zinc ion binding"/>
    <property type="evidence" value="ECO:0007669"/>
    <property type="project" value="UniProtKB-KW"/>
</dbReference>
<keyword evidence="3 5" id="KW-0863">Zinc-finger</keyword>
<dbReference type="InterPro" id="IPR036236">
    <property type="entry name" value="Znf_C2H2_sf"/>
</dbReference>
<dbReference type="SUPFAM" id="SSF57667">
    <property type="entry name" value="beta-beta-alpha zinc fingers"/>
    <property type="match status" value="2"/>
</dbReference>
<gene>
    <name evidence="7" type="ORF">BDV26DRAFT_295875</name>
</gene>
<dbReference type="PROSITE" id="PS50157">
    <property type="entry name" value="ZINC_FINGER_C2H2_2"/>
    <property type="match status" value="1"/>
</dbReference>
<keyword evidence="1" id="KW-0479">Metal-binding</keyword>
<dbReference type="PROSITE" id="PS00028">
    <property type="entry name" value="ZINC_FINGER_C2H2_1"/>
    <property type="match status" value="2"/>
</dbReference>
<evidence type="ECO:0000313" key="7">
    <source>
        <dbReference type="EMBL" id="KAE8374513.1"/>
    </source>
</evidence>
<dbReference type="SMART" id="SM00355">
    <property type="entry name" value="ZnF_C2H2"/>
    <property type="match status" value="4"/>
</dbReference>
<organism evidence="7 8">
    <name type="scientific">Aspergillus bertholletiae</name>
    <dbReference type="NCBI Taxonomy" id="1226010"/>
    <lineage>
        <taxon>Eukaryota</taxon>
        <taxon>Fungi</taxon>
        <taxon>Dikarya</taxon>
        <taxon>Ascomycota</taxon>
        <taxon>Pezizomycotina</taxon>
        <taxon>Eurotiomycetes</taxon>
        <taxon>Eurotiomycetidae</taxon>
        <taxon>Eurotiales</taxon>
        <taxon>Aspergillaceae</taxon>
        <taxon>Aspergillus</taxon>
        <taxon>Aspergillus subgen. Circumdati</taxon>
    </lineage>
</organism>
<dbReference type="PANTHER" id="PTHR24409">
    <property type="entry name" value="ZINC FINGER PROTEIN 142"/>
    <property type="match status" value="1"/>
</dbReference>
<evidence type="ECO:0000313" key="8">
    <source>
        <dbReference type="Proteomes" id="UP000326198"/>
    </source>
</evidence>
<evidence type="ECO:0000256" key="4">
    <source>
        <dbReference type="ARBA" id="ARBA00022833"/>
    </source>
</evidence>
<evidence type="ECO:0000259" key="6">
    <source>
        <dbReference type="PROSITE" id="PS50157"/>
    </source>
</evidence>
<dbReference type="GO" id="GO:0000981">
    <property type="term" value="F:DNA-binding transcription factor activity, RNA polymerase II-specific"/>
    <property type="evidence" value="ECO:0007669"/>
    <property type="project" value="TreeGrafter"/>
</dbReference>
<dbReference type="InterPro" id="IPR013087">
    <property type="entry name" value="Znf_C2H2_type"/>
</dbReference>
<dbReference type="Gene3D" id="3.30.160.60">
    <property type="entry name" value="Classic Zinc Finger"/>
    <property type="match status" value="2"/>
</dbReference>
<evidence type="ECO:0000256" key="3">
    <source>
        <dbReference type="ARBA" id="ARBA00022771"/>
    </source>
</evidence>
<dbReference type="Proteomes" id="UP000326198">
    <property type="component" value="Unassembled WGS sequence"/>
</dbReference>
<feature type="domain" description="C2H2-type" evidence="6">
    <location>
        <begin position="29"/>
        <end position="58"/>
    </location>
</feature>
<accession>A0A5N7AXQ5</accession>
<evidence type="ECO:0000256" key="2">
    <source>
        <dbReference type="ARBA" id="ARBA00022737"/>
    </source>
</evidence>
<keyword evidence="4" id="KW-0862">Zinc</keyword>
<dbReference type="OrthoDB" id="6077919at2759"/>
<dbReference type="EMBL" id="ML736282">
    <property type="protein sequence ID" value="KAE8374513.1"/>
    <property type="molecule type" value="Genomic_DNA"/>
</dbReference>
<dbReference type="PANTHER" id="PTHR24409:SF356">
    <property type="entry name" value="C2H2 FINGER DOMAIN TRANSCRIPTION FACTOR (EUROFUNG)"/>
    <property type="match status" value="1"/>
</dbReference>
<sequence>MYECETCCREFCSWHAANQHMKSKGHFKNYCQACGRRFQSENNLRMHLNSSIHRGKNVPCPFCKAHYTSASGLAHHLERGSCPGAPMLNRETILRIIHGRDPQGVITNKQIEWHKEGNSQYSATKHAFNGTSWECYLCHRQFHSAAALDLHLNSPAHKQNVYHCPNVKGKCGKQFTTLAGLFNHLESESCSFIRFEGLQKKVDGIFQSCKAITF</sequence>
<reference evidence="7 8" key="1">
    <citation type="submission" date="2019-04" db="EMBL/GenBank/DDBJ databases">
        <title>Friends and foes A comparative genomics studyof 23 Aspergillus species from section Flavi.</title>
        <authorList>
            <consortium name="DOE Joint Genome Institute"/>
            <person name="Kjaerbolling I."/>
            <person name="Vesth T."/>
            <person name="Frisvad J.C."/>
            <person name="Nybo J.L."/>
            <person name="Theobald S."/>
            <person name="Kildgaard S."/>
            <person name="Isbrandt T."/>
            <person name="Kuo A."/>
            <person name="Sato A."/>
            <person name="Lyhne E.K."/>
            <person name="Kogle M.E."/>
            <person name="Wiebenga A."/>
            <person name="Kun R.S."/>
            <person name="Lubbers R.J."/>
            <person name="Makela M.R."/>
            <person name="Barry K."/>
            <person name="Chovatia M."/>
            <person name="Clum A."/>
            <person name="Daum C."/>
            <person name="Haridas S."/>
            <person name="He G."/>
            <person name="LaButti K."/>
            <person name="Lipzen A."/>
            <person name="Mondo S."/>
            <person name="Riley R."/>
            <person name="Salamov A."/>
            <person name="Simmons B.A."/>
            <person name="Magnuson J.K."/>
            <person name="Henrissat B."/>
            <person name="Mortensen U.H."/>
            <person name="Larsen T.O."/>
            <person name="Devries R.P."/>
            <person name="Grigoriev I.V."/>
            <person name="Machida M."/>
            <person name="Baker S.E."/>
            <person name="Andersen M.R."/>
        </authorList>
    </citation>
    <scope>NUCLEOTIDE SEQUENCE [LARGE SCALE GENOMIC DNA]</scope>
    <source>
        <strain evidence="7 8">IBT 29228</strain>
    </source>
</reference>
<evidence type="ECO:0000256" key="1">
    <source>
        <dbReference type="ARBA" id="ARBA00022723"/>
    </source>
</evidence>
<proteinExistence type="predicted"/>
<dbReference type="GO" id="GO:0000977">
    <property type="term" value="F:RNA polymerase II transcription regulatory region sequence-specific DNA binding"/>
    <property type="evidence" value="ECO:0007669"/>
    <property type="project" value="TreeGrafter"/>
</dbReference>
<dbReference type="Pfam" id="PF12171">
    <property type="entry name" value="zf-C2H2_jaz"/>
    <property type="match status" value="2"/>
</dbReference>
<dbReference type="AlphaFoldDB" id="A0A5N7AXQ5"/>
<keyword evidence="2" id="KW-0677">Repeat</keyword>